<dbReference type="PANTHER" id="PTHR42693">
    <property type="entry name" value="ARYLSULFATASE FAMILY MEMBER"/>
    <property type="match status" value="1"/>
</dbReference>
<gene>
    <name evidence="4" type="ORF">METZ01_LOCUS514996</name>
</gene>
<reference evidence="4" key="1">
    <citation type="submission" date="2018-05" db="EMBL/GenBank/DDBJ databases">
        <authorList>
            <person name="Lanie J.A."/>
            <person name="Ng W.-L."/>
            <person name="Kazmierczak K.M."/>
            <person name="Andrzejewski T.M."/>
            <person name="Davidsen T.M."/>
            <person name="Wayne K.J."/>
            <person name="Tettelin H."/>
            <person name="Glass J.I."/>
            <person name="Rusch D."/>
            <person name="Podicherti R."/>
            <person name="Tsui H.-C.T."/>
            <person name="Winkler M.E."/>
        </authorList>
    </citation>
    <scope>NUCLEOTIDE SEQUENCE</scope>
</reference>
<dbReference type="SUPFAM" id="SSF53649">
    <property type="entry name" value="Alkaline phosphatase-like"/>
    <property type="match status" value="1"/>
</dbReference>
<dbReference type="AlphaFoldDB" id="A0A383EYX4"/>
<dbReference type="Gene3D" id="3.40.720.10">
    <property type="entry name" value="Alkaline Phosphatase, subunit A"/>
    <property type="match status" value="1"/>
</dbReference>
<dbReference type="InterPro" id="IPR050738">
    <property type="entry name" value="Sulfatase"/>
</dbReference>
<dbReference type="Pfam" id="PF00884">
    <property type="entry name" value="Sulfatase"/>
    <property type="match status" value="1"/>
</dbReference>
<keyword evidence="2" id="KW-0378">Hydrolase</keyword>
<dbReference type="InterPro" id="IPR017850">
    <property type="entry name" value="Alkaline_phosphatase_core_sf"/>
</dbReference>
<name>A0A383EYX4_9ZZZZ</name>
<feature type="non-terminal residue" evidence="4">
    <location>
        <position position="1"/>
    </location>
</feature>
<organism evidence="4">
    <name type="scientific">marine metagenome</name>
    <dbReference type="NCBI Taxonomy" id="408172"/>
    <lineage>
        <taxon>unclassified sequences</taxon>
        <taxon>metagenomes</taxon>
        <taxon>ecological metagenomes</taxon>
    </lineage>
</organism>
<accession>A0A383EYX4</accession>
<evidence type="ECO:0000256" key="1">
    <source>
        <dbReference type="ARBA" id="ARBA00008779"/>
    </source>
</evidence>
<dbReference type="GO" id="GO:0004065">
    <property type="term" value="F:arylsulfatase activity"/>
    <property type="evidence" value="ECO:0007669"/>
    <property type="project" value="TreeGrafter"/>
</dbReference>
<evidence type="ECO:0000259" key="3">
    <source>
        <dbReference type="Pfam" id="PF00884"/>
    </source>
</evidence>
<feature type="domain" description="Sulfatase N-terminal" evidence="3">
    <location>
        <begin position="2"/>
        <end position="228"/>
    </location>
</feature>
<feature type="non-terminal residue" evidence="4">
    <location>
        <position position="229"/>
    </location>
</feature>
<dbReference type="InterPro" id="IPR000917">
    <property type="entry name" value="Sulfatase_N"/>
</dbReference>
<dbReference type="EMBL" id="UINC01230141">
    <property type="protein sequence ID" value="SVE62142.1"/>
    <property type="molecule type" value="Genomic_DNA"/>
</dbReference>
<protein>
    <recommendedName>
        <fullName evidence="3">Sulfatase N-terminal domain-containing protein</fullName>
    </recommendedName>
</protein>
<sequence length="229" mass="25478">SPHIVWICTDQQRSNSLGCAGNPVARTPNLDGLAAAGARFTLHSTPMQICSPSRATMFTGLYPRHHELIMNGMALDPKVPTLTGLLAKSEYLTHSVGKQHLQPLLAPTDKVMPDSRAFWRCLESKGWTGPYYGFTTLDLLLGESDTAALAGHYAHWLEENHPGKNSLLEVTSAAERPPQDLDEIWRSAIPSELHYNTWITDCATRFLNDVTDDDYPFFLLVSYPDPHHP</sequence>
<evidence type="ECO:0000256" key="2">
    <source>
        <dbReference type="ARBA" id="ARBA00022801"/>
    </source>
</evidence>
<dbReference type="PANTHER" id="PTHR42693:SF53">
    <property type="entry name" value="ENDO-4-O-SULFATASE"/>
    <property type="match status" value="1"/>
</dbReference>
<evidence type="ECO:0000313" key="4">
    <source>
        <dbReference type="EMBL" id="SVE62142.1"/>
    </source>
</evidence>
<proteinExistence type="inferred from homology"/>
<comment type="similarity">
    <text evidence="1">Belongs to the sulfatase family.</text>
</comment>